<sequence>MNYDINELLNTPEDEYHDFKAQWYSQSDKAELIKDIFSFVNTSHHKDCYLIIGVDDDHNIVGIENDENRLNTQKLTDFLHSLPIANSHTPKVKVTSVTIEDHLIDIIIIKDTVDVPVYLDEDKRPKKCNAVIHAGQIFARENDTNTSTKESASDYLAERLWKKRFGLDLPIQQQYKVKLQDTANWEYFETDKVGFLYNVDPDYCMFLEDDGENRYKVESYALGQFRARMDWQKLILKYRNRTIAEFLVVFLDGARFMTLTPNLGAIEPLSETPLTFQYFIADSLEFSVEKLFLSMKQGPTAPDGFQKLNLLQRIVIFDNGKQMKQVQKELSDKKEYIKNQCTPSQEEIDQCHSLLSLDFNSKEREIQQSNLKHMCQEANVSQFIIRYLKSK</sequence>
<name>A0AAW6JLA6_LIMRT</name>
<keyword evidence="2" id="KW-0547">Nucleotide-binding</keyword>
<accession>A0AAW6JLA6</accession>
<dbReference type="GO" id="GO:0005524">
    <property type="term" value="F:ATP binding"/>
    <property type="evidence" value="ECO:0007669"/>
    <property type="project" value="UniProtKB-KW"/>
</dbReference>
<comment type="caution">
    <text evidence="2">The sequence shown here is derived from an EMBL/GenBank/DDBJ whole genome shotgun (WGS) entry which is preliminary data.</text>
</comment>
<evidence type="ECO:0000313" key="3">
    <source>
        <dbReference type="Proteomes" id="UP001217945"/>
    </source>
</evidence>
<evidence type="ECO:0000259" key="1">
    <source>
        <dbReference type="Pfam" id="PF04326"/>
    </source>
</evidence>
<dbReference type="Gene3D" id="3.30.950.30">
    <property type="entry name" value="Schlafen, AAA domain"/>
    <property type="match status" value="1"/>
</dbReference>
<proteinExistence type="predicted"/>
<dbReference type="EMBL" id="JAQTKT010000002">
    <property type="protein sequence ID" value="MDD1383387.1"/>
    <property type="molecule type" value="Genomic_DNA"/>
</dbReference>
<organism evidence="2 3">
    <name type="scientific">Limosilactobacillus reuteri</name>
    <name type="common">Lactobacillus reuteri</name>
    <dbReference type="NCBI Taxonomy" id="1598"/>
    <lineage>
        <taxon>Bacteria</taxon>
        <taxon>Bacillati</taxon>
        <taxon>Bacillota</taxon>
        <taxon>Bacilli</taxon>
        <taxon>Lactobacillales</taxon>
        <taxon>Lactobacillaceae</taxon>
        <taxon>Limosilactobacillus</taxon>
    </lineage>
</organism>
<dbReference type="Proteomes" id="UP001217945">
    <property type="component" value="Unassembled WGS sequence"/>
</dbReference>
<keyword evidence="2" id="KW-0067">ATP-binding</keyword>
<dbReference type="AlphaFoldDB" id="A0AAW6JLA6"/>
<feature type="domain" description="Schlafen AlbA-2" evidence="1">
    <location>
        <begin position="13"/>
        <end position="146"/>
    </location>
</feature>
<dbReference type="InterPro" id="IPR007421">
    <property type="entry name" value="Schlafen_AlbA_2_dom"/>
</dbReference>
<dbReference type="Pfam" id="PF04326">
    <property type="entry name" value="SLFN_AlbA_2"/>
    <property type="match status" value="1"/>
</dbReference>
<reference evidence="2" key="1">
    <citation type="submission" date="2023-02" db="EMBL/GenBank/DDBJ databases">
        <title>Complete genome sequence of Limosilactobacillus reuteri SRCM217616 isolated from Bos taurus feces.</title>
        <authorList>
            <person name="Yang H.-G."/>
            <person name="Kim J.-W."/>
            <person name="Ha G.-S."/>
            <person name="Yang H.-J."/>
            <person name="Jeong D.-Y."/>
        </authorList>
    </citation>
    <scope>NUCLEOTIDE SEQUENCE</scope>
    <source>
        <strain evidence="2">SRCM217616</strain>
    </source>
</reference>
<evidence type="ECO:0000313" key="2">
    <source>
        <dbReference type="EMBL" id="MDD1383387.1"/>
    </source>
</evidence>
<dbReference type="RefSeq" id="WP_273774855.1">
    <property type="nucleotide sequence ID" value="NZ_JAQTKT010000002.1"/>
</dbReference>
<dbReference type="PANTHER" id="PTHR30595">
    <property type="entry name" value="GLPR-RELATED TRANSCRIPTIONAL REPRESSOR"/>
    <property type="match status" value="1"/>
</dbReference>
<dbReference type="PANTHER" id="PTHR30595:SF6">
    <property type="entry name" value="SCHLAFEN ALBA-2 DOMAIN-CONTAINING PROTEIN"/>
    <property type="match status" value="1"/>
</dbReference>
<protein>
    <submittedName>
        <fullName evidence="2">ATP-binding protein</fullName>
    </submittedName>
</protein>
<dbReference type="InterPro" id="IPR038461">
    <property type="entry name" value="Schlafen_AlbA_2_dom_sf"/>
</dbReference>
<gene>
    <name evidence="2" type="ORF">PSQ53_10810</name>
</gene>